<keyword evidence="1" id="KW-1133">Transmembrane helix</keyword>
<dbReference type="AlphaFoldDB" id="A0A0F6SH74"/>
<proteinExistence type="predicted"/>
<dbReference type="Proteomes" id="UP000034883">
    <property type="component" value="Chromosome"/>
</dbReference>
<evidence type="ECO:0000313" key="2">
    <source>
        <dbReference type="EMBL" id="AKF09949.1"/>
    </source>
</evidence>
<feature type="transmembrane region" description="Helical" evidence="1">
    <location>
        <begin position="67"/>
        <end position="87"/>
    </location>
</feature>
<sequence length="185" mass="19115">MDPGMMGDETKTPGKRPARGPLLAAAATLGVFVPFLIPVGVLVVAANDRREMSRGTRAPEPPFFHRFAIGLSALALVAQVAALVLVIDAASSFTRHEEQSGAVGIVGDPCVVAEACCAAVHGQGAAQCQPLASRAGQIQGTPNETASAEDRAYCEEVFYELRGALVSAERVVPGACEFVEPGAAK</sequence>
<dbReference type="KEGG" id="samy:DB32_007098"/>
<protein>
    <recommendedName>
        <fullName evidence="4">DUF4190 domain-containing protein</fullName>
    </recommendedName>
</protein>
<keyword evidence="1" id="KW-0472">Membrane</keyword>
<keyword evidence="1" id="KW-0812">Transmembrane</keyword>
<dbReference type="STRING" id="927083.DB32_007098"/>
<name>A0A0F6SH74_9BACT</name>
<evidence type="ECO:0008006" key="4">
    <source>
        <dbReference type="Google" id="ProtNLM"/>
    </source>
</evidence>
<feature type="transmembrane region" description="Helical" evidence="1">
    <location>
        <begin position="20"/>
        <end position="46"/>
    </location>
</feature>
<reference evidence="2 3" key="1">
    <citation type="submission" date="2015-03" db="EMBL/GenBank/DDBJ databases">
        <title>Genome assembly of Sandaracinus amylolyticus DSM 53668.</title>
        <authorList>
            <person name="Sharma G."/>
            <person name="Subramanian S."/>
        </authorList>
    </citation>
    <scope>NUCLEOTIDE SEQUENCE [LARGE SCALE GENOMIC DNA]</scope>
    <source>
        <strain evidence="2 3">DSM 53668</strain>
    </source>
</reference>
<evidence type="ECO:0000256" key="1">
    <source>
        <dbReference type="SAM" id="Phobius"/>
    </source>
</evidence>
<keyword evidence="3" id="KW-1185">Reference proteome</keyword>
<gene>
    <name evidence="2" type="ORF">DB32_007098</name>
</gene>
<dbReference type="EMBL" id="CP011125">
    <property type="protein sequence ID" value="AKF09949.1"/>
    <property type="molecule type" value="Genomic_DNA"/>
</dbReference>
<organism evidence="2 3">
    <name type="scientific">Sandaracinus amylolyticus</name>
    <dbReference type="NCBI Taxonomy" id="927083"/>
    <lineage>
        <taxon>Bacteria</taxon>
        <taxon>Pseudomonadati</taxon>
        <taxon>Myxococcota</taxon>
        <taxon>Polyangia</taxon>
        <taxon>Polyangiales</taxon>
        <taxon>Sandaracinaceae</taxon>
        <taxon>Sandaracinus</taxon>
    </lineage>
</organism>
<accession>A0A0F6SH74</accession>
<evidence type="ECO:0000313" key="3">
    <source>
        <dbReference type="Proteomes" id="UP000034883"/>
    </source>
</evidence>